<accession>A0A1X1WAK2</accession>
<dbReference type="RefSeq" id="WP_085177647.1">
    <property type="nucleotide sequence ID" value="NZ_LQPC01000050.1"/>
</dbReference>
<feature type="domain" description="DUF222" evidence="2">
    <location>
        <begin position="33"/>
        <end position="394"/>
    </location>
</feature>
<evidence type="ECO:0000259" key="2">
    <source>
        <dbReference type="Pfam" id="PF02720"/>
    </source>
</evidence>
<feature type="compositionally biased region" description="Low complexity" evidence="1">
    <location>
        <begin position="228"/>
        <end position="241"/>
    </location>
</feature>
<protein>
    <recommendedName>
        <fullName evidence="2">DUF222 domain-containing protein</fullName>
    </recommendedName>
</protein>
<sequence length="494" mass="52782">MDVVVEALAGVGEQVAILSKACDELSHRELIELLVELTTVVRTIPAVEHRIVSRLTDETEPGALGEASWKKVLTTALRCSEKDAKRRLERAATLGPRRAMTGEPLGPLLESTAAAQARGVLDEEHVKVIADFHAALPSWVDAGTRADADRELARVGSGLGPEALRQVAGRLLGMIDQDGPEPTETDIARRCGVRLGPQRPDGTRSIRGVIDAETGALLEAILAKEAAPGANAPDDGPAVDPTAEPAEDAEQAAYVESESAVDPEPSAGVEGGPSVGSGVAPAPERSAGELRSQAQRNHDALKAVARRALEAGLGTHNGLPVTVIVSTTLQELEKGAGVAVTGGGSLLPMRDLIRLAAHAHHYLYVYDQHSEQSLYLGRAKRLATAAQRLALHAKERGCTRPGCSVPGYWAQVHHAAADWKDDGQTNIDDLTFACGADHRMLDNTDWRTRKNKKNQTEWLPPPDLDTGQHRINGYHHPERYLLPEDDDGNESVGP</sequence>
<feature type="region of interest" description="Disordered" evidence="1">
    <location>
        <begin position="451"/>
        <end position="494"/>
    </location>
</feature>
<name>A0A1X1WAK2_MYCIR</name>
<proteinExistence type="predicted"/>
<dbReference type="InterPro" id="IPR003615">
    <property type="entry name" value="HNH_nuc"/>
</dbReference>
<gene>
    <name evidence="3" type="ORF">AWC12_24960</name>
</gene>
<organism evidence="3 4">
    <name type="scientific">Mycolicibacterium iranicum</name>
    <name type="common">Mycobacterium iranicum</name>
    <dbReference type="NCBI Taxonomy" id="912594"/>
    <lineage>
        <taxon>Bacteria</taxon>
        <taxon>Bacillati</taxon>
        <taxon>Actinomycetota</taxon>
        <taxon>Actinomycetes</taxon>
        <taxon>Mycobacteriales</taxon>
        <taxon>Mycobacteriaceae</taxon>
        <taxon>Mycolicibacterium</taxon>
    </lineage>
</organism>
<dbReference type="CDD" id="cd00085">
    <property type="entry name" value="HNHc"/>
    <property type="match status" value="1"/>
</dbReference>
<dbReference type="AlphaFoldDB" id="A0A1X1WAK2"/>
<evidence type="ECO:0000313" key="4">
    <source>
        <dbReference type="Proteomes" id="UP000193622"/>
    </source>
</evidence>
<evidence type="ECO:0000313" key="3">
    <source>
        <dbReference type="EMBL" id="ORV83636.1"/>
    </source>
</evidence>
<dbReference type="InterPro" id="IPR003870">
    <property type="entry name" value="DUF222"/>
</dbReference>
<comment type="caution">
    <text evidence="3">The sequence shown here is derived from an EMBL/GenBank/DDBJ whole genome shotgun (WGS) entry which is preliminary data.</text>
</comment>
<dbReference type="Pfam" id="PF02720">
    <property type="entry name" value="DUF222"/>
    <property type="match status" value="1"/>
</dbReference>
<reference evidence="3 4" key="1">
    <citation type="submission" date="2016-01" db="EMBL/GenBank/DDBJ databases">
        <title>The new phylogeny of the genus Mycobacterium.</title>
        <authorList>
            <person name="Tarcisio F."/>
            <person name="Conor M."/>
            <person name="Antonella G."/>
            <person name="Elisabetta G."/>
            <person name="Giulia F.S."/>
            <person name="Sara T."/>
            <person name="Anna F."/>
            <person name="Clotilde B."/>
            <person name="Roberto B."/>
            <person name="Veronica D.S."/>
            <person name="Fabio R."/>
            <person name="Monica P."/>
            <person name="Olivier J."/>
            <person name="Enrico T."/>
            <person name="Nicola S."/>
        </authorList>
    </citation>
    <scope>NUCLEOTIDE SEQUENCE [LARGE SCALE GENOMIC DNA]</scope>
    <source>
        <strain evidence="3 4">DSM 45541</strain>
    </source>
</reference>
<feature type="compositionally biased region" description="Acidic residues" evidence="1">
    <location>
        <begin position="483"/>
        <end position="494"/>
    </location>
</feature>
<dbReference type="Proteomes" id="UP000193622">
    <property type="component" value="Unassembled WGS sequence"/>
</dbReference>
<evidence type="ECO:0000256" key="1">
    <source>
        <dbReference type="SAM" id="MobiDB-lite"/>
    </source>
</evidence>
<dbReference type="EMBL" id="LQPC01000050">
    <property type="protein sequence ID" value="ORV83636.1"/>
    <property type="molecule type" value="Genomic_DNA"/>
</dbReference>
<feature type="region of interest" description="Disordered" evidence="1">
    <location>
        <begin position="228"/>
        <end position="299"/>
    </location>
</feature>